<feature type="transmembrane region" description="Helical" evidence="18">
    <location>
        <begin position="243"/>
        <end position="263"/>
    </location>
</feature>
<evidence type="ECO:0000256" key="6">
    <source>
        <dbReference type="ARBA" id="ARBA00022660"/>
    </source>
</evidence>
<dbReference type="GO" id="GO:0008137">
    <property type="term" value="F:NADH dehydrogenase (ubiquinone) activity"/>
    <property type="evidence" value="ECO:0007669"/>
    <property type="project" value="UniProtKB-EC"/>
</dbReference>
<evidence type="ECO:0000256" key="4">
    <source>
        <dbReference type="ARBA" id="ARBA00021008"/>
    </source>
</evidence>
<evidence type="ECO:0000256" key="11">
    <source>
        <dbReference type="ARBA" id="ARBA00022989"/>
    </source>
</evidence>
<dbReference type="PANTHER" id="PTHR46552:SF1">
    <property type="entry name" value="NADH-UBIQUINONE OXIDOREDUCTASE CHAIN 2"/>
    <property type="match status" value="1"/>
</dbReference>
<dbReference type="GO" id="GO:0006120">
    <property type="term" value="P:mitochondrial electron transport, NADH to ubiquinone"/>
    <property type="evidence" value="ECO:0007669"/>
    <property type="project" value="TreeGrafter"/>
</dbReference>
<feature type="domain" description="NADH:quinone oxidoreductase/Mrp antiporter transmembrane" evidence="20">
    <location>
        <begin position="16"/>
        <end position="197"/>
    </location>
</feature>
<dbReference type="GO" id="GO:0005743">
    <property type="term" value="C:mitochondrial inner membrane"/>
    <property type="evidence" value="ECO:0007669"/>
    <property type="project" value="UniProtKB-SubCell"/>
</dbReference>
<keyword evidence="9" id="KW-1278">Translocase</keyword>
<evidence type="ECO:0000256" key="7">
    <source>
        <dbReference type="ARBA" id="ARBA00022692"/>
    </source>
</evidence>
<feature type="chain" id="PRO_5029835853" description="NADH-ubiquinone oxidoreductase chain 2" evidence="19">
    <location>
        <begin position="18"/>
        <end position="268"/>
    </location>
</feature>
<keyword evidence="7 18" id="KW-0812">Transmembrane</keyword>
<geneLocation type="mitochondrion" evidence="21"/>
<protein>
    <recommendedName>
        <fullName evidence="4">NADH-ubiquinone oxidoreductase chain 2</fullName>
        <ecNumber evidence="3">7.1.1.2</ecNumber>
    </recommendedName>
    <alternativeName>
        <fullName evidence="16">NADH dehydrogenase subunit 2</fullName>
    </alternativeName>
</protein>
<keyword evidence="8" id="KW-0999">Mitochondrion inner membrane</keyword>
<dbReference type="InterPro" id="IPR050175">
    <property type="entry name" value="Complex_I_Subunit_2"/>
</dbReference>
<feature type="transmembrane region" description="Helical" evidence="18">
    <location>
        <begin position="177"/>
        <end position="204"/>
    </location>
</feature>
<keyword evidence="13" id="KW-0830">Ubiquinone</keyword>
<keyword evidence="6" id="KW-0679">Respiratory chain</keyword>
<accession>A0A7L7S3J7</accession>
<evidence type="ECO:0000256" key="8">
    <source>
        <dbReference type="ARBA" id="ARBA00022792"/>
    </source>
</evidence>
<evidence type="ECO:0000256" key="2">
    <source>
        <dbReference type="ARBA" id="ARBA00007012"/>
    </source>
</evidence>
<dbReference type="EMBL" id="MT862422">
    <property type="protein sequence ID" value="QNV12003.1"/>
    <property type="molecule type" value="Genomic_DNA"/>
</dbReference>
<evidence type="ECO:0000256" key="19">
    <source>
        <dbReference type="SAM" id="SignalP"/>
    </source>
</evidence>
<dbReference type="EC" id="7.1.1.2" evidence="3"/>
<evidence type="ECO:0000256" key="5">
    <source>
        <dbReference type="ARBA" id="ARBA00022448"/>
    </source>
</evidence>
<evidence type="ECO:0000256" key="1">
    <source>
        <dbReference type="ARBA" id="ARBA00004448"/>
    </source>
</evidence>
<reference evidence="21" key="1">
    <citation type="submission" date="2020-08" db="EMBL/GenBank/DDBJ databases">
        <title>DNAmark Project.</title>
        <authorList>
            <person name="Leerhoei F."/>
        </authorList>
    </citation>
    <scope>NUCLEOTIDE SEQUENCE</scope>
    <source>
        <strain evidence="21">DM665</strain>
    </source>
</reference>
<feature type="signal peptide" evidence="19">
    <location>
        <begin position="1"/>
        <end position="17"/>
    </location>
</feature>
<sequence>MFLYFLILGPLLSVSSSNWIMCWAGLELGFFALMPLVLMNNFALSKEVVLKYFCIQAFSSVLLFFSGTMIFSFFYINIYYVFMFLLSISLKLGFFPGHFWVPSVVCGLDWFSCCLILGPLKIAPFALLIAFFLMFPNFENIIIILGVLSALFGALLGNNQTNIRAMIGASSISHTGWMMNACIFGQMWSYFMIYMVVLFAFLLTVMKFDYFSASLNLLSMSGLPPFIMFIVKMNIVFQLAGNLMWGFIFILILSSVISLIFYLKFSYS</sequence>
<evidence type="ECO:0000313" key="21">
    <source>
        <dbReference type="EMBL" id="QNV12003.1"/>
    </source>
</evidence>
<evidence type="ECO:0000256" key="15">
    <source>
        <dbReference type="ARBA" id="ARBA00023136"/>
    </source>
</evidence>
<gene>
    <name evidence="21" type="primary">ND2</name>
</gene>
<keyword evidence="15 18" id="KW-0472">Membrane</keyword>
<dbReference type="AlphaFoldDB" id="A0A7L7S3J7"/>
<evidence type="ECO:0000256" key="3">
    <source>
        <dbReference type="ARBA" id="ARBA00012944"/>
    </source>
</evidence>
<evidence type="ECO:0000256" key="16">
    <source>
        <dbReference type="ARBA" id="ARBA00031028"/>
    </source>
</evidence>
<evidence type="ECO:0000256" key="10">
    <source>
        <dbReference type="ARBA" id="ARBA00022982"/>
    </source>
</evidence>
<keyword evidence="19" id="KW-0732">Signal</keyword>
<evidence type="ECO:0000256" key="9">
    <source>
        <dbReference type="ARBA" id="ARBA00022967"/>
    </source>
</evidence>
<comment type="subcellular location">
    <subcellularLocation>
        <location evidence="1">Mitochondrion inner membrane</location>
        <topology evidence="1">Multi-pass membrane protein</topology>
    </subcellularLocation>
</comment>
<keyword evidence="5" id="KW-0813">Transport</keyword>
<organism evidence="21">
    <name type="scientific">Galba truncatula</name>
    <dbReference type="NCBI Taxonomy" id="401862"/>
    <lineage>
        <taxon>Eukaryota</taxon>
        <taxon>Metazoa</taxon>
        <taxon>Spiralia</taxon>
        <taxon>Lophotrochozoa</taxon>
        <taxon>Mollusca</taxon>
        <taxon>Gastropoda</taxon>
        <taxon>Heterobranchia</taxon>
        <taxon>Euthyneura</taxon>
        <taxon>Panpulmonata</taxon>
        <taxon>Hygrophila</taxon>
        <taxon>Lymnaeoidea</taxon>
        <taxon>Lymnaeidae</taxon>
        <taxon>Galba</taxon>
    </lineage>
</organism>
<keyword evidence="11 18" id="KW-1133">Transmembrane helix</keyword>
<evidence type="ECO:0000259" key="20">
    <source>
        <dbReference type="Pfam" id="PF00361"/>
    </source>
</evidence>
<dbReference type="Pfam" id="PF00361">
    <property type="entry name" value="Proton_antipo_M"/>
    <property type="match status" value="1"/>
</dbReference>
<evidence type="ECO:0000256" key="17">
    <source>
        <dbReference type="ARBA" id="ARBA00049551"/>
    </source>
</evidence>
<evidence type="ECO:0000256" key="13">
    <source>
        <dbReference type="ARBA" id="ARBA00023075"/>
    </source>
</evidence>
<feature type="transmembrane region" description="Helical" evidence="18">
    <location>
        <begin position="26"/>
        <end position="45"/>
    </location>
</feature>
<evidence type="ECO:0000256" key="14">
    <source>
        <dbReference type="ARBA" id="ARBA00023128"/>
    </source>
</evidence>
<comment type="similarity">
    <text evidence="2">Belongs to the complex I subunit 2 family.</text>
</comment>
<feature type="transmembrane region" description="Helical" evidence="18">
    <location>
        <begin position="52"/>
        <end position="74"/>
    </location>
</feature>
<keyword evidence="12" id="KW-0520">NAD</keyword>
<dbReference type="PANTHER" id="PTHR46552">
    <property type="entry name" value="NADH-UBIQUINONE OXIDOREDUCTASE CHAIN 2"/>
    <property type="match status" value="1"/>
</dbReference>
<feature type="transmembrane region" description="Helical" evidence="18">
    <location>
        <begin position="210"/>
        <end position="231"/>
    </location>
</feature>
<evidence type="ECO:0000256" key="18">
    <source>
        <dbReference type="SAM" id="Phobius"/>
    </source>
</evidence>
<dbReference type="InterPro" id="IPR001750">
    <property type="entry name" value="ND/Mrp_TM"/>
</dbReference>
<keyword evidence="10" id="KW-0249">Electron transport</keyword>
<comment type="catalytic activity">
    <reaction evidence="17">
        <text>a ubiquinone + NADH + 5 H(+)(in) = a ubiquinol + NAD(+) + 4 H(+)(out)</text>
        <dbReference type="Rhea" id="RHEA:29091"/>
        <dbReference type="Rhea" id="RHEA-COMP:9565"/>
        <dbReference type="Rhea" id="RHEA-COMP:9566"/>
        <dbReference type="ChEBI" id="CHEBI:15378"/>
        <dbReference type="ChEBI" id="CHEBI:16389"/>
        <dbReference type="ChEBI" id="CHEBI:17976"/>
        <dbReference type="ChEBI" id="CHEBI:57540"/>
        <dbReference type="ChEBI" id="CHEBI:57945"/>
        <dbReference type="EC" id="7.1.1.2"/>
    </reaction>
</comment>
<keyword evidence="14 21" id="KW-0496">Mitochondrion</keyword>
<evidence type="ECO:0000256" key="12">
    <source>
        <dbReference type="ARBA" id="ARBA00023027"/>
    </source>
</evidence>
<proteinExistence type="inferred from homology"/>
<name>A0A7L7S3J7_9GAST</name>